<accession>A0A8S5SU83</accession>
<evidence type="ECO:0008006" key="3">
    <source>
        <dbReference type="Google" id="ProtNLM"/>
    </source>
</evidence>
<reference evidence="2" key="1">
    <citation type="journal article" date="2021" name="Proc. Natl. Acad. Sci. U.S.A.">
        <title>A Catalog of Tens of Thousands of Viruses from Human Metagenomes Reveals Hidden Associations with Chronic Diseases.</title>
        <authorList>
            <person name="Tisza M.J."/>
            <person name="Buck C.B."/>
        </authorList>
    </citation>
    <scope>NUCLEOTIDE SEQUENCE</scope>
    <source>
        <strain evidence="2">Ct8hB11</strain>
    </source>
</reference>
<sequence length="131" mass="14874">MTLKELSQLYYLNREIEDLKIKISELEDKATDTSAKITGMPHGAGAGDKIGRAVAELDYYKAKLTNRLEQCRIELIRLNDYISACPDSLTRQILTYRFVNGLSWNRVAASMGMSATEYSVKHIAYRYIKSS</sequence>
<keyword evidence="1" id="KW-0175">Coiled coil</keyword>
<organism evidence="2">
    <name type="scientific">Siphoviridae sp. ct8hB11</name>
    <dbReference type="NCBI Taxonomy" id="2827790"/>
    <lineage>
        <taxon>Viruses</taxon>
        <taxon>Duplodnaviria</taxon>
        <taxon>Heunggongvirae</taxon>
        <taxon>Uroviricota</taxon>
        <taxon>Caudoviricetes</taxon>
    </lineage>
</organism>
<proteinExistence type="predicted"/>
<feature type="coiled-coil region" evidence="1">
    <location>
        <begin position="9"/>
        <end position="36"/>
    </location>
</feature>
<name>A0A8S5SU83_9CAUD</name>
<evidence type="ECO:0000256" key="1">
    <source>
        <dbReference type="SAM" id="Coils"/>
    </source>
</evidence>
<evidence type="ECO:0000313" key="2">
    <source>
        <dbReference type="EMBL" id="DAF54239.1"/>
    </source>
</evidence>
<dbReference type="EMBL" id="BK032675">
    <property type="protein sequence ID" value="DAF54239.1"/>
    <property type="molecule type" value="Genomic_DNA"/>
</dbReference>
<protein>
    <recommendedName>
        <fullName evidence="3">DUF1492 domain-containing protein</fullName>
    </recommendedName>
</protein>